<sequence length="77" mass="8312">MTRQSLHIDWTACDGRGLCTELLGPLLVRDEWGYPRAAGYGSDVPIPGSFAADARDAVALCPRLALSLQEVRTPARS</sequence>
<reference evidence="1" key="1">
    <citation type="submission" date="2016-10" db="EMBL/GenBank/DDBJ databases">
        <title>Sequence of Gallionella enrichment culture.</title>
        <authorList>
            <person name="Poehlein A."/>
            <person name="Muehling M."/>
            <person name="Daniel R."/>
        </authorList>
    </citation>
    <scope>NUCLEOTIDE SEQUENCE</scope>
</reference>
<gene>
    <name evidence="1" type="ORF">GALL_345320</name>
</gene>
<name>A0A1J5R1Q1_9ZZZZ</name>
<protein>
    <recommendedName>
        <fullName evidence="2">Ferredoxin</fullName>
    </recommendedName>
</protein>
<dbReference type="EMBL" id="MLJW01000683">
    <property type="protein sequence ID" value="OIQ83659.1"/>
    <property type="molecule type" value="Genomic_DNA"/>
</dbReference>
<evidence type="ECO:0000313" key="1">
    <source>
        <dbReference type="EMBL" id="OIQ83659.1"/>
    </source>
</evidence>
<dbReference type="AlphaFoldDB" id="A0A1J5R1Q1"/>
<accession>A0A1J5R1Q1</accession>
<evidence type="ECO:0008006" key="2">
    <source>
        <dbReference type="Google" id="ProtNLM"/>
    </source>
</evidence>
<proteinExistence type="predicted"/>
<organism evidence="1">
    <name type="scientific">mine drainage metagenome</name>
    <dbReference type="NCBI Taxonomy" id="410659"/>
    <lineage>
        <taxon>unclassified sequences</taxon>
        <taxon>metagenomes</taxon>
        <taxon>ecological metagenomes</taxon>
    </lineage>
</organism>
<dbReference type="Gene3D" id="3.30.70.20">
    <property type="match status" value="1"/>
</dbReference>
<dbReference type="Pfam" id="PF13459">
    <property type="entry name" value="Fer4_15"/>
    <property type="match status" value="1"/>
</dbReference>
<comment type="caution">
    <text evidence="1">The sequence shown here is derived from an EMBL/GenBank/DDBJ whole genome shotgun (WGS) entry which is preliminary data.</text>
</comment>